<feature type="transmembrane region" description="Helical" evidence="2">
    <location>
        <begin position="72"/>
        <end position="93"/>
    </location>
</feature>
<reference evidence="3 4" key="1">
    <citation type="submission" date="2024-05" db="EMBL/GenBank/DDBJ databases">
        <authorList>
            <person name="Wallberg A."/>
        </authorList>
    </citation>
    <scope>NUCLEOTIDE SEQUENCE [LARGE SCALE GENOMIC DNA]</scope>
</reference>
<name>A0AAV2QA05_MEGNR</name>
<feature type="region of interest" description="Disordered" evidence="1">
    <location>
        <begin position="120"/>
        <end position="141"/>
    </location>
</feature>
<organism evidence="3 4">
    <name type="scientific">Meganyctiphanes norvegica</name>
    <name type="common">Northern krill</name>
    <name type="synonym">Thysanopoda norvegica</name>
    <dbReference type="NCBI Taxonomy" id="48144"/>
    <lineage>
        <taxon>Eukaryota</taxon>
        <taxon>Metazoa</taxon>
        <taxon>Ecdysozoa</taxon>
        <taxon>Arthropoda</taxon>
        <taxon>Crustacea</taxon>
        <taxon>Multicrustacea</taxon>
        <taxon>Malacostraca</taxon>
        <taxon>Eumalacostraca</taxon>
        <taxon>Eucarida</taxon>
        <taxon>Euphausiacea</taxon>
        <taxon>Euphausiidae</taxon>
        <taxon>Meganyctiphanes</taxon>
    </lineage>
</organism>
<dbReference type="AlphaFoldDB" id="A0AAV2QA05"/>
<sequence length="141" mass="15568">QDINSNSLKFLDAIRAAFNVDPPSQNLPTLSIDSDVGVDVAVAGGPLNQVLDVGNPVHLMAYPPQLKEDSGISPILQVCAVLGVLVAVMVVLFHSHHFRRDCMLERRALRRISRRYQVTSKQDVESSSQHDDNTDVTDVYM</sequence>
<feature type="non-terminal residue" evidence="3">
    <location>
        <position position="1"/>
    </location>
</feature>
<keyword evidence="2" id="KW-0812">Transmembrane</keyword>
<feature type="compositionally biased region" description="Basic and acidic residues" evidence="1">
    <location>
        <begin position="122"/>
        <end position="133"/>
    </location>
</feature>
<evidence type="ECO:0000313" key="4">
    <source>
        <dbReference type="Proteomes" id="UP001497623"/>
    </source>
</evidence>
<protein>
    <submittedName>
        <fullName evidence="3">Uncharacterized protein</fullName>
    </submittedName>
</protein>
<dbReference type="Proteomes" id="UP001497623">
    <property type="component" value="Unassembled WGS sequence"/>
</dbReference>
<gene>
    <name evidence="3" type="ORF">MNOR_LOCUS10419</name>
</gene>
<keyword evidence="2" id="KW-0472">Membrane</keyword>
<accession>A0AAV2QA05</accession>
<evidence type="ECO:0000256" key="2">
    <source>
        <dbReference type="SAM" id="Phobius"/>
    </source>
</evidence>
<proteinExistence type="predicted"/>
<comment type="caution">
    <text evidence="3">The sequence shown here is derived from an EMBL/GenBank/DDBJ whole genome shotgun (WGS) entry which is preliminary data.</text>
</comment>
<evidence type="ECO:0000313" key="3">
    <source>
        <dbReference type="EMBL" id="CAL4077491.1"/>
    </source>
</evidence>
<evidence type="ECO:0000256" key="1">
    <source>
        <dbReference type="SAM" id="MobiDB-lite"/>
    </source>
</evidence>
<dbReference type="EMBL" id="CAXKWB010005247">
    <property type="protein sequence ID" value="CAL4077491.1"/>
    <property type="molecule type" value="Genomic_DNA"/>
</dbReference>
<keyword evidence="2" id="KW-1133">Transmembrane helix</keyword>
<keyword evidence="4" id="KW-1185">Reference proteome</keyword>